<dbReference type="EMBL" id="LCRH01000018">
    <property type="protein sequence ID" value="KKW32741.1"/>
    <property type="molecule type" value="Genomic_DNA"/>
</dbReference>
<organism evidence="1 2">
    <name type="scientific">Candidatus Uhrbacteria bacterium GW2011_GWA2_52_8d</name>
    <dbReference type="NCBI Taxonomy" id="1618979"/>
    <lineage>
        <taxon>Bacteria</taxon>
        <taxon>Candidatus Uhriibacteriota</taxon>
    </lineage>
</organism>
<evidence type="ECO:0000313" key="2">
    <source>
        <dbReference type="Proteomes" id="UP000034054"/>
    </source>
</evidence>
<sequence length="83" mass="9519">MRQFFFVLLLAVLPLLNSSGDDQPIETAHPNEQGCVIREIEDGSRYHSVEFDCPPGVWEQIIAMHLAFHPPETLTVELWNEKD</sequence>
<name>A0A0G1XP78_9BACT</name>
<reference evidence="1 2" key="1">
    <citation type="journal article" date="2015" name="Nature">
        <title>rRNA introns, odd ribosomes, and small enigmatic genomes across a large radiation of phyla.</title>
        <authorList>
            <person name="Brown C.T."/>
            <person name="Hug L.A."/>
            <person name="Thomas B.C."/>
            <person name="Sharon I."/>
            <person name="Castelle C.J."/>
            <person name="Singh A."/>
            <person name="Wilkins M.J."/>
            <person name="Williams K.H."/>
            <person name="Banfield J.F."/>
        </authorList>
    </citation>
    <scope>NUCLEOTIDE SEQUENCE [LARGE SCALE GENOMIC DNA]</scope>
</reference>
<dbReference type="Proteomes" id="UP000034054">
    <property type="component" value="Unassembled WGS sequence"/>
</dbReference>
<gene>
    <name evidence="1" type="ORF">UY76_C0018G0004</name>
</gene>
<protein>
    <submittedName>
        <fullName evidence="1">Uncharacterized protein</fullName>
    </submittedName>
</protein>
<dbReference type="AlphaFoldDB" id="A0A0G1XP78"/>
<comment type="caution">
    <text evidence="1">The sequence shown here is derived from an EMBL/GenBank/DDBJ whole genome shotgun (WGS) entry which is preliminary data.</text>
</comment>
<accession>A0A0G1XP78</accession>
<proteinExistence type="predicted"/>
<evidence type="ECO:0000313" key="1">
    <source>
        <dbReference type="EMBL" id="KKW32741.1"/>
    </source>
</evidence>